<gene>
    <name evidence="2" type="ORF">GCM10022214_47410</name>
</gene>
<proteinExistence type="predicted"/>
<dbReference type="EMBL" id="BAAAZG010000035">
    <property type="protein sequence ID" value="GAA4082695.1"/>
    <property type="molecule type" value="Genomic_DNA"/>
</dbReference>
<dbReference type="RefSeq" id="WP_344951430.1">
    <property type="nucleotide sequence ID" value="NZ_BAAAZG010000035.1"/>
</dbReference>
<feature type="compositionally biased region" description="Acidic residues" evidence="1">
    <location>
        <begin position="53"/>
        <end position="73"/>
    </location>
</feature>
<name>A0ABP7W7L2_9ACTN</name>
<comment type="caution">
    <text evidence="2">The sequence shown here is derived from an EMBL/GenBank/DDBJ whole genome shotgun (WGS) entry which is preliminary data.</text>
</comment>
<feature type="region of interest" description="Disordered" evidence="1">
    <location>
        <begin position="1"/>
        <end position="125"/>
    </location>
</feature>
<protein>
    <submittedName>
        <fullName evidence="2">Uncharacterized protein</fullName>
    </submittedName>
</protein>
<keyword evidence="3" id="KW-1185">Reference proteome</keyword>
<evidence type="ECO:0000313" key="2">
    <source>
        <dbReference type="EMBL" id="GAA4082695.1"/>
    </source>
</evidence>
<feature type="compositionally biased region" description="Basic and acidic residues" evidence="1">
    <location>
        <begin position="12"/>
        <end position="27"/>
    </location>
</feature>
<dbReference type="Proteomes" id="UP001500683">
    <property type="component" value="Unassembled WGS sequence"/>
</dbReference>
<accession>A0ABP7W7L2</accession>
<sequence length="192" mass="20711">MATAQCPSCGRPDVRVRTDGRLYRHQVDGAACDGSGTLATQPPQDADPRPPEGEDPWPPEGEDPWPPEGEDPWPPEGEGPWPSAGYATSTPRDSAGQTAEPPTEDDPQSEADPQTEEGTQAQSDGFHIQITVREPCPYLDDQAWHQANQRMAVRRAETAGHTVTGDARHTRTDHGLGSITLTYTVPINPTTA</sequence>
<organism evidence="2 3">
    <name type="scientific">Actinomadura miaoliensis</name>
    <dbReference type="NCBI Taxonomy" id="430685"/>
    <lineage>
        <taxon>Bacteria</taxon>
        <taxon>Bacillati</taxon>
        <taxon>Actinomycetota</taxon>
        <taxon>Actinomycetes</taxon>
        <taxon>Streptosporangiales</taxon>
        <taxon>Thermomonosporaceae</taxon>
        <taxon>Actinomadura</taxon>
    </lineage>
</organism>
<feature type="compositionally biased region" description="Acidic residues" evidence="1">
    <location>
        <begin position="102"/>
        <end position="115"/>
    </location>
</feature>
<evidence type="ECO:0000256" key="1">
    <source>
        <dbReference type="SAM" id="MobiDB-lite"/>
    </source>
</evidence>
<reference evidence="3" key="1">
    <citation type="journal article" date="2019" name="Int. J. Syst. Evol. Microbiol.">
        <title>The Global Catalogue of Microorganisms (GCM) 10K type strain sequencing project: providing services to taxonomists for standard genome sequencing and annotation.</title>
        <authorList>
            <consortium name="The Broad Institute Genomics Platform"/>
            <consortium name="The Broad Institute Genome Sequencing Center for Infectious Disease"/>
            <person name="Wu L."/>
            <person name="Ma J."/>
        </authorList>
    </citation>
    <scope>NUCLEOTIDE SEQUENCE [LARGE SCALE GENOMIC DNA]</scope>
    <source>
        <strain evidence="3">JCM 16702</strain>
    </source>
</reference>
<evidence type="ECO:0000313" key="3">
    <source>
        <dbReference type="Proteomes" id="UP001500683"/>
    </source>
</evidence>
<feature type="compositionally biased region" description="Polar residues" evidence="1">
    <location>
        <begin position="86"/>
        <end position="97"/>
    </location>
</feature>